<evidence type="ECO:0000313" key="5">
    <source>
        <dbReference type="Proteomes" id="UP000215137"/>
    </source>
</evidence>
<protein>
    <submittedName>
        <fullName evidence="4">Cysteine hydrolase</fullName>
    </submittedName>
</protein>
<keyword evidence="5" id="KW-1185">Reference proteome</keyword>
<dbReference type="Proteomes" id="UP000215137">
    <property type="component" value="Chromosome"/>
</dbReference>
<dbReference type="GO" id="GO:0016787">
    <property type="term" value="F:hydrolase activity"/>
    <property type="evidence" value="ECO:0007669"/>
    <property type="project" value="UniProtKB-KW"/>
</dbReference>
<evidence type="ECO:0000256" key="2">
    <source>
        <dbReference type="ARBA" id="ARBA00022801"/>
    </source>
</evidence>
<dbReference type="RefSeq" id="WP_095370267.1">
    <property type="nucleotide sequence ID" value="NZ_CP022983.1"/>
</dbReference>
<comment type="similarity">
    <text evidence="1">Belongs to the isochorismatase family.</text>
</comment>
<dbReference type="Pfam" id="PF00857">
    <property type="entry name" value="Isochorismatase"/>
    <property type="match status" value="1"/>
</dbReference>
<evidence type="ECO:0000313" key="4">
    <source>
        <dbReference type="EMBL" id="ASV66692.1"/>
    </source>
</evidence>
<evidence type="ECO:0000259" key="3">
    <source>
        <dbReference type="Pfam" id="PF00857"/>
    </source>
</evidence>
<dbReference type="KEGG" id="bko:CKF48_04765"/>
<dbReference type="InterPro" id="IPR050272">
    <property type="entry name" value="Isochorismatase-like_hydrls"/>
</dbReference>
<proteinExistence type="inferred from homology"/>
<organism evidence="4 5">
    <name type="scientific">Cytobacillus kochii</name>
    <dbReference type="NCBI Taxonomy" id="859143"/>
    <lineage>
        <taxon>Bacteria</taxon>
        <taxon>Bacillati</taxon>
        <taxon>Bacillota</taxon>
        <taxon>Bacilli</taxon>
        <taxon>Bacillales</taxon>
        <taxon>Bacillaceae</taxon>
        <taxon>Cytobacillus</taxon>
    </lineage>
</organism>
<gene>
    <name evidence="4" type="ORF">CKF48_04765</name>
</gene>
<keyword evidence="2 4" id="KW-0378">Hydrolase</keyword>
<dbReference type="InterPro" id="IPR036380">
    <property type="entry name" value="Isochorismatase-like_sf"/>
</dbReference>
<dbReference type="SUPFAM" id="SSF52499">
    <property type="entry name" value="Isochorismatase-like hydrolases"/>
    <property type="match status" value="1"/>
</dbReference>
<dbReference type="OrthoDB" id="9785724at2"/>
<dbReference type="EMBL" id="CP022983">
    <property type="protein sequence ID" value="ASV66692.1"/>
    <property type="molecule type" value="Genomic_DNA"/>
</dbReference>
<evidence type="ECO:0000256" key="1">
    <source>
        <dbReference type="ARBA" id="ARBA00006336"/>
    </source>
</evidence>
<name>A0A248TEZ1_9BACI</name>
<accession>A0A248TEZ1</accession>
<dbReference type="AlphaFoldDB" id="A0A248TEZ1"/>
<feature type="domain" description="Isochorismatase-like" evidence="3">
    <location>
        <begin position="4"/>
        <end position="142"/>
    </location>
</feature>
<dbReference type="PANTHER" id="PTHR43540">
    <property type="entry name" value="PEROXYUREIDOACRYLATE/UREIDOACRYLATE AMIDOHYDROLASE-RELATED"/>
    <property type="match status" value="1"/>
</dbReference>
<dbReference type="PANTHER" id="PTHR43540:SF14">
    <property type="entry name" value="ISOCHORISMATASE"/>
    <property type="match status" value="1"/>
</dbReference>
<dbReference type="Gene3D" id="3.40.50.850">
    <property type="entry name" value="Isochorismatase-like"/>
    <property type="match status" value="1"/>
</dbReference>
<dbReference type="InterPro" id="IPR000868">
    <property type="entry name" value="Isochorismatase-like_dom"/>
</dbReference>
<reference evidence="4 5" key="1">
    <citation type="submission" date="2017-08" db="EMBL/GenBank/DDBJ databases">
        <title>Complete Genome Sequence of Bacillus kochii Oregon-R-modENCODE STRAIN BDGP4, isolated from Drosophila melanogaster gut.</title>
        <authorList>
            <person name="Wan K.H."/>
            <person name="Yu C."/>
            <person name="Park S."/>
            <person name="Hammonds A.S."/>
            <person name="Booth B.W."/>
            <person name="Celniker S.E."/>
        </authorList>
    </citation>
    <scope>NUCLEOTIDE SEQUENCE [LARGE SCALE GENOMIC DNA]</scope>
    <source>
        <strain evidence="4 5">BDGP4</strain>
    </source>
</reference>
<sequence>MNQVLLIIDAQEALIEGENGQTPVYQKEQLITTINILIEQAEKNDIDVIFVRDLDVGGGSGDGFQVHHLIKVPEKSSKKMFNKLATNAFYETGLLNYLKERNIQHLIIAGCQTEYCIDTAVRYATVNGFDVTLIKDGHSTIDSTVLPAEKIIAHHNQTLHGHYNVDHFSVVRGSHEAVFIPPHNEYRKEWAVEQEQLK</sequence>